<accession>Q93P83</accession>
<organism evidence="2">
    <name type="scientific">Microscilla sp. PRE1</name>
    <dbReference type="NCBI Taxonomy" id="155537"/>
    <lineage>
        <taxon>Bacteria</taxon>
        <taxon>Pseudomonadati</taxon>
        <taxon>Bacteroidota</taxon>
        <taxon>Cytophagia</taxon>
        <taxon>Cytophagales</taxon>
        <taxon>Microscillaceae</taxon>
        <taxon>Microscilla</taxon>
    </lineage>
</organism>
<reference evidence="2" key="1">
    <citation type="journal article" date="2001" name="Appl. Environ. Microbiol.">
        <title>Sequence analysis of a 101-kilobase plasmid required for agar degradation by a Microscilla isolate.</title>
        <authorList>
            <person name="Zhong Z."/>
            <person name="Toukdarian A."/>
            <person name="Helinski D."/>
            <person name="Knauf V."/>
            <person name="Sykes S."/>
            <person name="Wilkinson J.E."/>
            <person name="O'Bryne C."/>
            <person name="Shea T."/>
            <person name="DeLoughery C."/>
            <person name="Caspi R."/>
        </authorList>
    </citation>
    <scope>NUCLEOTIDE SEQUENCE</scope>
    <source>
        <strain evidence="2">PRE1</strain>
        <plasmid evidence="2">pSD15</plasmid>
    </source>
</reference>
<name>Q93P83_9BACT</name>
<dbReference type="InterPro" id="IPR000700">
    <property type="entry name" value="PAS-assoc_C"/>
</dbReference>
<dbReference type="InterPro" id="IPR000014">
    <property type="entry name" value="PAS"/>
</dbReference>
<dbReference type="EMBL" id="AF339846">
    <property type="protein sequence ID" value="AAK62870.1"/>
    <property type="molecule type" value="Genomic_DNA"/>
</dbReference>
<dbReference type="InterPro" id="IPR035965">
    <property type="entry name" value="PAS-like_dom_sf"/>
</dbReference>
<dbReference type="AlphaFoldDB" id="Q93P83"/>
<dbReference type="InterPro" id="IPR013656">
    <property type="entry name" value="PAS_4"/>
</dbReference>
<evidence type="ECO:0000259" key="1">
    <source>
        <dbReference type="PROSITE" id="PS50113"/>
    </source>
</evidence>
<dbReference type="SUPFAM" id="SSF55785">
    <property type="entry name" value="PYP-like sensor domain (PAS domain)"/>
    <property type="match status" value="1"/>
</dbReference>
<keyword evidence="2" id="KW-0614">Plasmid</keyword>
<dbReference type="Pfam" id="PF08448">
    <property type="entry name" value="PAS_4"/>
    <property type="match status" value="1"/>
</dbReference>
<geneLocation type="plasmid" evidence="2">
    <name>pSD15</name>
</geneLocation>
<protein>
    <submittedName>
        <fullName evidence="2">MS148</fullName>
    </submittedName>
</protein>
<evidence type="ECO:0000313" key="2">
    <source>
        <dbReference type="EMBL" id="AAK62870.1"/>
    </source>
</evidence>
<dbReference type="PROSITE" id="PS50113">
    <property type="entry name" value="PAC"/>
    <property type="match status" value="1"/>
</dbReference>
<feature type="domain" description="PAC" evidence="1">
    <location>
        <begin position="32"/>
        <end position="87"/>
    </location>
</feature>
<dbReference type="RefSeq" id="WP_010925662.1">
    <property type="nucleotide sequence ID" value="NC_002806.1"/>
</dbReference>
<sequence length="110" mass="12687">MSDLLGKSDFDFFGEHARNAYEDEQQIIRTKQPLINQVEQEDKKDGHVSYVSTTKLPLRNHEGQVIGTFGISRDVSRLVMMEKELEQCKEKLHLANEKNPNNQQSPKISM</sequence>
<proteinExistence type="predicted"/>
<dbReference type="CDD" id="cd00130">
    <property type="entry name" value="PAS"/>
    <property type="match status" value="1"/>
</dbReference>
<dbReference type="Gene3D" id="3.30.450.20">
    <property type="entry name" value="PAS domain"/>
    <property type="match status" value="1"/>
</dbReference>
<dbReference type="NCBIfam" id="TIGR00229">
    <property type="entry name" value="sensory_box"/>
    <property type="match status" value="1"/>
</dbReference>